<evidence type="ECO:0000256" key="1">
    <source>
        <dbReference type="ARBA" id="ARBA00022448"/>
    </source>
</evidence>
<dbReference type="EMBL" id="CAJPIZ010032147">
    <property type="protein sequence ID" value="CAG2120215.1"/>
    <property type="molecule type" value="Genomic_DNA"/>
</dbReference>
<dbReference type="InterPro" id="IPR040314">
    <property type="entry name" value="DOP1"/>
</dbReference>
<dbReference type="GO" id="GO:0006895">
    <property type="term" value="P:Golgi to endosome transport"/>
    <property type="evidence" value="ECO:0007669"/>
    <property type="project" value="InterPro"/>
</dbReference>
<dbReference type="InterPro" id="IPR007249">
    <property type="entry name" value="DOP1_N"/>
</dbReference>
<dbReference type="PANTHER" id="PTHR14042">
    <property type="entry name" value="DOPEY-RELATED"/>
    <property type="match status" value="1"/>
</dbReference>
<dbReference type="Pfam" id="PF04118">
    <property type="entry name" value="Dopey_N"/>
    <property type="match status" value="1"/>
</dbReference>
<name>A0A7R9LN04_9ACAR</name>
<comment type="similarity">
    <text evidence="3">Belongs to the DOP1 family.</text>
</comment>
<accession>A0A7R9LN04</accession>
<gene>
    <name evidence="5" type="ORF">OSB1V03_LOCUS20162</name>
</gene>
<dbReference type="GO" id="GO:0015031">
    <property type="term" value="P:protein transport"/>
    <property type="evidence" value="ECO:0007669"/>
    <property type="project" value="UniProtKB-KW"/>
</dbReference>
<feature type="non-terminal residue" evidence="5">
    <location>
        <position position="150"/>
    </location>
</feature>
<evidence type="ECO:0000313" key="6">
    <source>
        <dbReference type="Proteomes" id="UP000759131"/>
    </source>
</evidence>
<sequence length="150" mass="17125">MKISRSPTTTSLDEYELMSDAKYRKYVQEIDRALKGFEYTSEWADLVNALGKLNKVLLNNVKYSVIPRRFTVGQRLAQTMHPALPSGVHLKALETYDLIFKCIGTDRLIQELSIYSNGLFPLLSHAAINVKPSLLEIYEKHFIPLGPRLK</sequence>
<feature type="domain" description="DOP1 N-terminal" evidence="4">
    <location>
        <begin position="20"/>
        <end position="149"/>
    </location>
</feature>
<dbReference type="Proteomes" id="UP000759131">
    <property type="component" value="Unassembled WGS sequence"/>
</dbReference>
<keyword evidence="1" id="KW-0813">Transport</keyword>
<proteinExistence type="inferred from homology"/>
<dbReference type="OrthoDB" id="297643at2759"/>
<keyword evidence="2" id="KW-0653">Protein transport</keyword>
<evidence type="ECO:0000256" key="2">
    <source>
        <dbReference type="ARBA" id="ARBA00022927"/>
    </source>
</evidence>
<dbReference type="GO" id="GO:0005802">
    <property type="term" value="C:trans-Golgi network"/>
    <property type="evidence" value="ECO:0007669"/>
    <property type="project" value="TreeGrafter"/>
</dbReference>
<organism evidence="5">
    <name type="scientific">Medioppia subpectinata</name>
    <dbReference type="NCBI Taxonomy" id="1979941"/>
    <lineage>
        <taxon>Eukaryota</taxon>
        <taxon>Metazoa</taxon>
        <taxon>Ecdysozoa</taxon>
        <taxon>Arthropoda</taxon>
        <taxon>Chelicerata</taxon>
        <taxon>Arachnida</taxon>
        <taxon>Acari</taxon>
        <taxon>Acariformes</taxon>
        <taxon>Sarcoptiformes</taxon>
        <taxon>Oribatida</taxon>
        <taxon>Brachypylina</taxon>
        <taxon>Oppioidea</taxon>
        <taxon>Oppiidae</taxon>
        <taxon>Medioppia</taxon>
    </lineage>
</organism>
<dbReference type="GO" id="GO:0005829">
    <property type="term" value="C:cytosol"/>
    <property type="evidence" value="ECO:0007669"/>
    <property type="project" value="GOC"/>
</dbReference>
<evidence type="ECO:0000313" key="5">
    <source>
        <dbReference type="EMBL" id="CAD7644684.1"/>
    </source>
</evidence>
<evidence type="ECO:0000256" key="3">
    <source>
        <dbReference type="ARBA" id="ARBA00046326"/>
    </source>
</evidence>
<protein>
    <recommendedName>
        <fullName evidence="4">DOP1 N-terminal domain-containing protein</fullName>
    </recommendedName>
</protein>
<dbReference type="AlphaFoldDB" id="A0A7R9LN04"/>
<dbReference type="GO" id="GO:0005768">
    <property type="term" value="C:endosome"/>
    <property type="evidence" value="ECO:0007669"/>
    <property type="project" value="TreeGrafter"/>
</dbReference>
<dbReference type="PANTHER" id="PTHR14042:SF24">
    <property type="entry name" value="PROTEIN DOPEY-1 HOMOLOG"/>
    <property type="match status" value="1"/>
</dbReference>
<reference evidence="5" key="1">
    <citation type="submission" date="2020-11" db="EMBL/GenBank/DDBJ databases">
        <authorList>
            <person name="Tran Van P."/>
        </authorList>
    </citation>
    <scope>NUCLEOTIDE SEQUENCE</scope>
</reference>
<keyword evidence="6" id="KW-1185">Reference proteome</keyword>
<dbReference type="EMBL" id="OC886722">
    <property type="protein sequence ID" value="CAD7644684.1"/>
    <property type="molecule type" value="Genomic_DNA"/>
</dbReference>
<evidence type="ECO:0000259" key="4">
    <source>
        <dbReference type="Pfam" id="PF04118"/>
    </source>
</evidence>